<dbReference type="InterPro" id="IPR036179">
    <property type="entry name" value="Ig-like_dom_sf"/>
</dbReference>
<keyword evidence="7" id="KW-1185">Reference proteome</keyword>
<dbReference type="PANTHER" id="PTHR35971:SF4">
    <property type="entry name" value="OBSCURIN"/>
    <property type="match status" value="1"/>
</dbReference>
<dbReference type="SMART" id="SM00408">
    <property type="entry name" value="IGc2"/>
    <property type="match status" value="1"/>
</dbReference>
<keyword evidence="3" id="KW-0597">Phosphoprotein</keyword>
<evidence type="ECO:0000256" key="4">
    <source>
        <dbReference type="ARBA" id="ARBA00023157"/>
    </source>
</evidence>
<feature type="domain" description="Ig-like" evidence="5">
    <location>
        <begin position="66"/>
        <end position="137"/>
    </location>
</feature>
<keyword evidence="2" id="KW-0963">Cytoplasm</keyword>
<protein>
    <recommendedName>
        <fullName evidence="5">Ig-like domain-containing protein</fullName>
    </recommendedName>
</protein>
<dbReference type="InterPro" id="IPR003598">
    <property type="entry name" value="Ig_sub2"/>
</dbReference>
<dbReference type="AlphaFoldDB" id="A0A8B9F1E1"/>
<dbReference type="PROSITE" id="PS50835">
    <property type="entry name" value="IG_LIKE"/>
    <property type="match status" value="1"/>
</dbReference>
<dbReference type="Proteomes" id="UP000694522">
    <property type="component" value="Unplaced"/>
</dbReference>
<dbReference type="PANTHER" id="PTHR35971">
    <property type="entry name" value="SI:DKEY-31G6.6"/>
    <property type="match status" value="1"/>
</dbReference>
<evidence type="ECO:0000259" key="5">
    <source>
        <dbReference type="PROSITE" id="PS50835"/>
    </source>
</evidence>
<dbReference type="SUPFAM" id="SSF48726">
    <property type="entry name" value="Immunoglobulin"/>
    <property type="match status" value="1"/>
</dbReference>
<dbReference type="InterPro" id="IPR013783">
    <property type="entry name" value="Ig-like_fold"/>
</dbReference>
<keyword evidence="4" id="KW-1015">Disulfide bond</keyword>
<reference evidence="6" key="2">
    <citation type="submission" date="2025-09" db="UniProtKB">
        <authorList>
            <consortium name="Ensembl"/>
        </authorList>
    </citation>
    <scope>IDENTIFICATION</scope>
</reference>
<dbReference type="InterPro" id="IPR007110">
    <property type="entry name" value="Ig-like_dom"/>
</dbReference>
<evidence type="ECO:0000256" key="2">
    <source>
        <dbReference type="ARBA" id="ARBA00022490"/>
    </source>
</evidence>
<dbReference type="InterPro" id="IPR013098">
    <property type="entry name" value="Ig_I-set"/>
</dbReference>
<reference evidence="6" key="1">
    <citation type="submission" date="2025-08" db="UniProtKB">
        <authorList>
            <consortium name="Ensembl"/>
        </authorList>
    </citation>
    <scope>IDENTIFICATION</scope>
</reference>
<name>A0A8B9F1E1_9PSIT</name>
<dbReference type="Pfam" id="PF07679">
    <property type="entry name" value="I-set"/>
    <property type="match status" value="1"/>
</dbReference>
<sequence length="158" mass="17920">MVNIRFTFFWWPRAVCHENICSSISQPFLLSSKKTLPFLPPPLSFTRRLCLLLHFNPVSIASSVLPARIKESLKDEEVTEGQAATLRCELTKVAQVEWRKGSNLLKVSDKYKMRQEGTVMKLLIHDVEMKDAGEYTCVCGEQETAAALIVTFQGRAEE</sequence>
<evidence type="ECO:0000313" key="7">
    <source>
        <dbReference type="Proteomes" id="UP000694522"/>
    </source>
</evidence>
<comment type="subcellular location">
    <subcellularLocation>
        <location evidence="1">Cytoplasm</location>
    </subcellularLocation>
</comment>
<dbReference type="Gene3D" id="2.60.40.10">
    <property type="entry name" value="Immunoglobulins"/>
    <property type="match status" value="1"/>
</dbReference>
<dbReference type="Ensembl" id="ENSACOT00000000449.1">
    <property type="protein sequence ID" value="ENSACOP00000000430.1"/>
    <property type="gene ID" value="ENSACOG00000000330.1"/>
</dbReference>
<evidence type="ECO:0000256" key="3">
    <source>
        <dbReference type="ARBA" id="ARBA00022553"/>
    </source>
</evidence>
<accession>A0A8B9F1E1</accession>
<organism evidence="6 7">
    <name type="scientific">Amazona collaria</name>
    <name type="common">yellow-billed parrot</name>
    <dbReference type="NCBI Taxonomy" id="241587"/>
    <lineage>
        <taxon>Eukaryota</taxon>
        <taxon>Metazoa</taxon>
        <taxon>Chordata</taxon>
        <taxon>Craniata</taxon>
        <taxon>Vertebrata</taxon>
        <taxon>Euteleostomi</taxon>
        <taxon>Archelosauria</taxon>
        <taxon>Archosauria</taxon>
        <taxon>Dinosauria</taxon>
        <taxon>Saurischia</taxon>
        <taxon>Theropoda</taxon>
        <taxon>Coelurosauria</taxon>
        <taxon>Aves</taxon>
        <taxon>Neognathae</taxon>
        <taxon>Neoaves</taxon>
        <taxon>Telluraves</taxon>
        <taxon>Australaves</taxon>
        <taxon>Psittaciformes</taxon>
        <taxon>Psittacidae</taxon>
        <taxon>Amazona</taxon>
    </lineage>
</organism>
<dbReference type="FunFam" id="2.60.40.10:FF:000228">
    <property type="entry name" value="obscurin isoform X4"/>
    <property type="match status" value="1"/>
</dbReference>
<evidence type="ECO:0000256" key="1">
    <source>
        <dbReference type="ARBA" id="ARBA00004496"/>
    </source>
</evidence>
<dbReference type="GO" id="GO:0005737">
    <property type="term" value="C:cytoplasm"/>
    <property type="evidence" value="ECO:0007669"/>
    <property type="project" value="UniProtKB-SubCell"/>
</dbReference>
<dbReference type="InterPro" id="IPR052385">
    <property type="entry name" value="Obscurin/Obscurin-like_Reg"/>
</dbReference>
<dbReference type="SMART" id="SM00409">
    <property type="entry name" value="IG"/>
    <property type="match status" value="1"/>
</dbReference>
<dbReference type="CDD" id="cd00096">
    <property type="entry name" value="Ig"/>
    <property type="match status" value="1"/>
</dbReference>
<dbReference type="InterPro" id="IPR003599">
    <property type="entry name" value="Ig_sub"/>
</dbReference>
<evidence type="ECO:0000313" key="6">
    <source>
        <dbReference type="Ensembl" id="ENSACOP00000000430.1"/>
    </source>
</evidence>
<proteinExistence type="predicted"/>